<name>A0ABU2LFL3_9ACTN</name>
<dbReference type="EMBL" id="JAVREN010000067">
    <property type="protein sequence ID" value="MDT0310371.1"/>
    <property type="molecule type" value="Genomic_DNA"/>
</dbReference>
<dbReference type="Proteomes" id="UP001183388">
    <property type="component" value="Unassembled WGS sequence"/>
</dbReference>
<gene>
    <name evidence="3" type="ORF">RM780_25975</name>
</gene>
<keyword evidence="4" id="KW-1185">Reference proteome</keyword>
<evidence type="ECO:0000313" key="4">
    <source>
        <dbReference type="Proteomes" id="UP001183388"/>
    </source>
</evidence>
<proteinExistence type="predicted"/>
<organism evidence="3 4">
    <name type="scientific">Streptomyces boetiae</name>
    <dbReference type="NCBI Taxonomy" id="3075541"/>
    <lineage>
        <taxon>Bacteria</taxon>
        <taxon>Bacillati</taxon>
        <taxon>Actinomycetota</taxon>
        <taxon>Actinomycetes</taxon>
        <taxon>Kitasatosporales</taxon>
        <taxon>Streptomycetaceae</taxon>
        <taxon>Streptomyces</taxon>
    </lineage>
</organism>
<reference evidence="4" key="1">
    <citation type="submission" date="2023-07" db="EMBL/GenBank/DDBJ databases">
        <title>30 novel species of actinomycetes from the DSMZ collection.</title>
        <authorList>
            <person name="Nouioui I."/>
        </authorList>
    </citation>
    <scope>NUCLEOTIDE SEQUENCE [LARGE SCALE GENOMIC DNA]</scope>
    <source>
        <strain evidence="4">DSM 44917</strain>
    </source>
</reference>
<dbReference type="InterPro" id="IPR003313">
    <property type="entry name" value="AraC-bd"/>
</dbReference>
<protein>
    <submittedName>
        <fullName evidence="3">AraC family ligand binding domain-containing protein</fullName>
    </submittedName>
</protein>
<dbReference type="Gene3D" id="2.60.120.10">
    <property type="entry name" value="Jelly Rolls"/>
    <property type="match status" value="1"/>
</dbReference>
<comment type="caution">
    <text evidence="3">The sequence shown here is derived from an EMBL/GenBank/DDBJ whole genome shotgun (WGS) entry which is preliminary data.</text>
</comment>
<keyword evidence="1" id="KW-0238">DNA-binding</keyword>
<dbReference type="InterPro" id="IPR014710">
    <property type="entry name" value="RmlC-like_jellyroll"/>
</dbReference>
<dbReference type="Pfam" id="PF02311">
    <property type="entry name" value="AraC_binding"/>
    <property type="match status" value="1"/>
</dbReference>
<accession>A0ABU2LFL3</accession>
<sequence length="162" mass="17086">MVDRGVVGRVEELLAGAEAGRGGALWRLTGEGRQLDANVVRLRGGEEVARHVEPDLDVLVLVVAGEGRLSHEGGAQTLAPGTLAWLPRGTGRSVAAGDDGLAYLTVHRRRPGLSIGRLPGRAPEEVGEAACLLHRLCPACDRPAESRDARYCARCGTRLPTA</sequence>
<evidence type="ECO:0000313" key="3">
    <source>
        <dbReference type="EMBL" id="MDT0310371.1"/>
    </source>
</evidence>
<dbReference type="InterPro" id="IPR011051">
    <property type="entry name" value="RmlC_Cupin_sf"/>
</dbReference>
<evidence type="ECO:0000256" key="1">
    <source>
        <dbReference type="ARBA" id="ARBA00023125"/>
    </source>
</evidence>
<evidence type="ECO:0000259" key="2">
    <source>
        <dbReference type="Pfam" id="PF02311"/>
    </source>
</evidence>
<dbReference type="RefSeq" id="WP_311633339.1">
    <property type="nucleotide sequence ID" value="NZ_JAVREN010000067.1"/>
</dbReference>
<dbReference type="SUPFAM" id="SSF51182">
    <property type="entry name" value="RmlC-like cupins"/>
    <property type="match status" value="1"/>
</dbReference>
<feature type="domain" description="AraC-type arabinose-binding/dimerisation" evidence="2">
    <location>
        <begin position="49"/>
        <end position="107"/>
    </location>
</feature>